<dbReference type="Gene3D" id="2.40.170.20">
    <property type="entry name" value="TonB-dependent receptor, beta-barrel domain"/>
    <property type="match status" value="1"/>
</dbReference>
<keyword evidence="18" id="KW-1185">Reference proteome</keyword>
<dbReference type="SUPFAM" id="SSF56935">
    <property type="entry name" value="Porins"/>
    <property type="match status" value="1"/>
</dbReference>
<keyword evidence="2 12" id="KW-0813">Transport</keyword>
<evidence type="ECO:0000256" key="7">
    <source>
        <dbReference type="ARBA" id="ARBA00023004"/>
    </source>
</evidence>
<keyword evidence="11 12" id="KW-0998">Cell outer membrane</keyword>
<dbReference type="InterPro" id="IPR012910">
    <property type="entry name" value="Plug_dom"/>
</dbReference>
<evidence type="ECO:0000256" key="9">
    <source>
        <dbReference type="ARBA" id="ARBA00023077"/>
    </source>
</evidence>
<dbReference type="PANTHER" id="PTHR32552">
    <property type="entry name" value="FERRICHROME IRON RECEPTOR-RELATED"/>
    <property type="match status" value="1"/>
</dbReference>
<evidence type="ECO:0000256" key="13">
    <source>
        <dbReference type="PROSITE-ProRule" id="PRU10144"/>
    </source>
</evidence>
<dbReference type="Proteomes" id="UP000287823">
    <property type="component" value="Unassembled WGS sequence"/>
</dbReference>
<dbReference type="InterPro" id="IPR000531">
    <property type="entry name" value="Beta-barrel_TonB"/>
</dbReference>
<keyword evidence="17" id="KW-0675">Receptor</keyword>
<comment type="subcellular location">
    <subcellularLocation>
        <location evidence="1 12">Cell outer membrane</location>
        <topology evidence="1 12">Multi-pass membrane protein</topology>
    </subcellularLocation>
</comment>
<dbReference type="AlphaFoldDB" id="A0A432WMY2"/>
<keyword evidence="10 12" id="KW-0472">Membrane</keyword>
<keyword evidence="5 12" id="KW-0812">Transmembrane</keyword>
<dbReference type="PROSITE" id="PS01156">
    <property type="entry name" value="TONB_DEPENDENT_REC_2"/>
    <property type="match status" value="1"/>
</dbReference>
<dbReference type="GO" id="GO:0006826">
    <property type="term" value="P:iron ion transport"/>
    <property type="evidence" value="ECO:0007669"/>
    <property type="project" value="UniProtKB-KW"/>
</dbReference>
<evidence type="ECO:0000256" key="4">
    <source>
        <dbReference type="ARBA" id="ARBA00022496"/>
    </source>
</evidence>
<feature type="domain" description="TonB-dependent receptor-like beta-barrel" evidence="15">
    <location>
        <begin position="241"/>
        <end position="710"/>
    </location>
</feature>
<evidence type="ECO:0000313" key="18">
    <source>
        <dbReference type="Proteomes" id="UP000287823"/>
    </source>
</evidence>
<evidence type="ECO:0000259" key="16">
    <source>
        <dbReference type="Pfam" id="PF07715"/>
    </source>
</evidence>
<evidence type="ECO:0000256" key="1">
    <source>
        <dbReference type="ARBA" id="ARBA00004571"/>
    </source>
</evidence>
<dbReference type="Pfam" id="PF00593">
    <property type="entry name" value="TonB_dep_Rec_b-barrel"/>
    <property type="match status" value="1"/>
</dbReference>
<keyword evidence="6" id="KW-0732">Signal</keyword>
<evidence type="ECO:0000256" key="12">
    <source>
        <dbReference type="PROSITE-ProRule" id="PRU01360"/>
    </source>
</evidence>
<dbReference type="Pfam" id="PF07715">
    <property type="entry name" value="Plug"/>
    <property type="match status" value="1"/>
</dbReference>
<accession>A0A432WMY2</accession>
<evidence type="ECO:0000259" key="15">
    <source>
        <dbReference type="Pfam" id="PF00593"/>
    </source>
</evidence>
<organism evidence="17 18">
    <name type="scientific">Aliidiomarina soli</name>
    <dbReference type="NCBI Taxonomy" id="1928574"/>
    <lineage>
        <taxon>Bacteria</taxon>
        <taxon>Pseudomonadati</taxon>
        <taxon>Pseudomonadota</taxon>
        <taxon>Gammaproteobacteria</taxon>
        <taxon>Alteromonadales</taxon>
        <taxon>Idiomarinaceae</taxon>
        <taxon>Aliidiomarina</taxon>
    </lineage>
</organism>
<proteinExistence type="inferred from homology"/>
<feature type="domain" description="TonB-dependent receptor plug" evidence="16">
    <location>
        <begin position="36"/>
        <end position="140"/>
    </location>
</feature>
<evidence type="ECO:0000256" key="14">
    <source>
        <dbReference type="RuleBase" id="RU003357"/>
    </source>
</evidence>
<keyword evidence="3 12" id="KW-1134">Transmembrane beta strand</keyword>
<keyword evidence="7" id="KW-0408">Iron</keyword>
<evidence type="ECO:0000256" key="5">
    <source>
        <dbReference type="ARBA" id="ARBA00022692"/>
    </source>
</evidence>
<dbReference type="PANTHER" id="PTHR32552:SF81">
    <property type="entry name" value="TONB-DEPENDENT OUTER MEMBRANE RECEPTOR"/>
    <property type="match status" value="1"/>
</dbReference>
<comment type="similarity">
    <text evidence="12 14">Belongs to the TonB-dependent receptor family.</text>
</comment>
<reference evidence="17 18" key="1">
    <citation type="journal article" date="2011" name="Front. Microbiol.">
        <title>Genomic signatures of strain selection and enhancement in Bacillus atrophaeus var. globigii, a historical biowarfare simulant.</title>
        <authorList>
            <person name="Gibbons H.S."/>
            <person name="Broomall S.M."/>
            <person name="McNew L.A."/>
            <person name="Daligault H."/>
            <person name="Chapman C."/>
            <person name="Bruce D."/>
            <person name="Karavis M."/>
            <person name="Krepps M."/>
            <person name="McGregor P.A."/>
            <person name="Hong C."/>
            <person name="Park K.H."/>
            <person name="Akmal A."/>
            <person name="Feldman A."/>
            <person name="Lin J.S."/>
            <person name="Chang W.E."/>
            <person name="Higgs B.W."/>
            <person name="Demirev P."/>
            <person name="Lindquist J."/>
            <person name="Liem A."/>
            <person name="Fochler E."/>
            <person name="Read T.D."/>
            <person name="Tapia R."/>
            <person name="Johnson S."/>
            <person name="Bishop-Lilly K.A."/>
            <person name="Detter C."/>
            <person name="Han C."/>
            <person name="Sozhamannan S."/>
            <person name="Rosenzweig C.N."/>
            <person name="Skowronski E.W."/>
        </authorList>
    </citation>
    <scope>NUCLEOTIDE SEQUENCE [LARGE SCALE GENOMIC DNA]</scope>
    <source>
        <strain evidence="17 18">Y4G10-17</strain>
    </source>
</reference>
<gene>
    <name evidence="17" type="ORF">CWE14_00460</name>
</gene>
<dbReference type="InterPro" id="IPR010917">
    <property type="entry name" value="TonB_rcpt_CS"/>
</dbReference>
<name>A0A432WMY2_9GAMM</name>
<keyword evidence="4" id="KW-0410">Iron transport</keyword>
<evidence type="ECO:0000256" key="2">
    <source>
        <dbReference type="ARBA" id="ARBA00022448"/>
    </source>
</evidence>
<evidence type="ECO:0000256" key="10">
    <source>
        <dbReference type="ARBA" id="ARBA00023136"/>
    </source>
</evidence>
<protein>
    <submittedName>
        <fullName evidence="17">TonB-dependent receptor</fullName>
    </submittedName>
</protein>
<evidence type="ECO:0000256" key="3">
    <source>
        <dbReference type="ARBA" id="ARBA00022452"/>
    </source>
</evidence>
<evidence type="ECO:0000256" key="6">
    <source>
        <dbReference type="ARBA" id="ARBA00022729"/>
    </source>
</evidence>
<sequence>MLISTVSLADEQEQTERENTTIEVITVQGEKRNRSLQETTSSVAVTTAQRIEQENLVGLSDVLSRTVNVSQMYGERGYTIRGISDESSSANPLSTIYVDGAAIPGQINDAGPTDLWDIAQVEVLRGPQSTVQGENSLAGAIILRTQDPTMDWSGKVRGQWSDPSDRRIAFAGGGPLLDQQLAFRVAVEKRDFDGFIYNPTRDTQEDPKDSIVSRFKLLWTPDFLPGLTARLSLMRDDREGPYMFNYARIDSDDFYDNRINTSDRPNTSDITTDIQTLEVDYVINPHWSLSSVSSGADSEALRYFDIDLTAEDISHGMFDEEFSNRSQEFRLHFEYPAVSGLMGAYWSSREIDTHADRMTTLPTPVNTIVNVLEGAGVPPATANQFANQYAQALPDIPVAYLSDGVSESTNRSVFADIEYRLVDDVALLAGFRYDNEDYVFQSTTTADFAGVLPDPGSYGATGSSAYGLITGINNAVLDMVDRAGSETPVSKRDFSAFLPKLGIRWDYAENDSLALTVQRAYRSGGSAFNLARGDVFAYEPEFTTNYEMAWRSRLENNLFISSNLYYVDWTDKQVNAQFGLNAYDSHTVNAGKAHLYGIELEARQYVNKYLDWYASYAYSRTQYDEFETVAGATITDHAGTEFIFAPKHTAALGLNAYWGQNWTVNVNANYRSDALMNTGDDQRASSRTVFNSKLSYETLDWSVYVFANNLFDKEYIEYQRLNIPYAVLGAPREIGIGAQYEF</sequence>
<keyword evidence="8" id="KW-0406">Ion transport</keyword>
<dbReference type="InterPro" id="IPR036942">
    <property type="entry name" value="Beta-barrel_TonB_sf"/>
</dbReference>
<dbReference type="GO" id="GO:0009279">
    <property type="term" value="C:cell outer membrane"/>
    <property type="evidence" value="ECO:0007669"/>
    <property type="project" value="UniProtKB-SubCell"/>
</dbReference>
<evidence type="ECO:0000313" key="17">
    <source>
        <dbReference type="EMBL" id="RUO35124.1"/>
    </source>
</evidence>
<comment type="caution">
    <text evidence="17">The sequence shown here is derived from an EMBL/GenBank/DDBJ whole genome shotgun (WGS) entry which is preliminary data.</text>
</comment>
<feature type="short sequence motif" description="TonB C-terminal box" evidence="13">
    <location>
        <begin position="725"/>
        <end position="742"/>
    </location>
</feature>
<dbReference type="PROSITE" id="PS52016">
    <property type="entry name" value="TONB_DEPENDENT_REC_3"/>
    <property type="match status" value="1"/>
</dbReference>
<dbReference type="EMBL" id="PIPO01000001">
    <property type="protein sequence ID" value="RUO35124.1"/>
    <property type="molecule type" value="Genomic_DNA"/>
</dbReference>
<evidence type="ECO:0000256" key="8">
    <source>
        <dbReference type="ARBA" id="ARBA00023065"/>
    </source>
</evidence>
<keyword evidence="9 14" id="KW-0798">TonB box</keyword>
<evidence type="ECO:0000256" key="11">
    <source>
        <dbReference type="ARBA" id="ARBA00023237"/>
    </source>
</evidence>
<dbReference type="InterPro" id="IPR039426">
    <property type="entry name" value="TonB-dep_rcpt-like"/>
</dbReference>